<keyword evidence="2" id="KW-1185">Reference proteome</keyword>
<dbReference type="AlphaFoldDB" id="A0A8J3DJV9"/>
<reference evidence="1" key="1">
    <citation type="journal article" date="2014" name="Int. J. Syst. Evol. Microbiol.">
        <title>Complete genome sequence of Corynebacterium casei LMG S-19264T (=DSM 44701T), isolated from a smear-ripened cheese.</title>
        <authorList>
            <consortium name="US DOE Joint Genome Institute (JGI-PGF)"/>
            <person name="Walter F."/>
            <person name="Albersmeier A."/>
            <person name="Kalinowski J."/>
            <person name="Ruckert C."/>
        </authorList>
    </citation>
    <scope>NUCLEOTIDE SEQUENCE</scope>
    <source>
        <strain evidence="1">KCTC 42097</strain>
    </source>
</reference>
<proteinExistence type="predicted"/>
<dbReference type="Proteomes" id="UP000641137">
    <property type="component" value="Unassembled WGS sequence"/>
</dbReference>
<dbReference type="Gene3D" id="3.30.2000.20">
    <property type="match status" value="1"/>
</dbReference>
<sequence>MPSIAEDIDTALFARAAGLAQVTGLTIAWPNVAFPGKDATGKEFPKPPSYLRINHLPNVSQRLFINNPTHRRPGILQITIATPLNGGASAATRLAGKVAEHFPMDFRMTAGGRIVRVTKEPDIATAIRDDPSWLVPVSVSYEAFA</sequence>
<name>A0A8J3DJV9_9HYPH</name>
<dbReference type="InterPro" id="IPR025395">
    <property type="entry name" value="Phage_tail_terminator-like"/>
</dbReference>
<reference evidence="1" key="2">
    <citation type="submission" date="2020-09" db="EMBL/GenBank/DDBJ databases">
        <authorList>
            <person name="Sun Q."/>
            <person name="Kim S."/>
        </authorList>
    </citation>
    <scope>NUCLEOTIDE SEQUENCE</scope>
    <source>
        <strain evidence="1">KCTC 42097</strain>
    </source>
</reference>
<evidence type="ECO:0000313" key="2">
    <source>
        <dbReference type="Proteomes" id="UP000641137"/>
    </source>
</evidence>
<protein>
    <submittedName>
        <fullName evidence="1">Uncharacterized protein</fullName>
    </submittedName>
</protein>
<accession>A0A8J3DJV9</accession>
<dbReference type="RefSeq" id="WP_189492472.1">
    <property type="nucleotide sequence ID" value="NZ_BMZO01000011.1"/>
</dbReference>
<organism evidence="1 2">
    <name type="scientific">Limoniibacter endophyticus</name>
    <dbReference type="NCBI Taxonomy" id="1565040"/>
    <lineage>
        <taxon>Bacteria</taxon>
        <taxon>Pseudomonadati</taxon>
        <taxon>Pseudomonadota</taxon>
        <taxon>Alphaproteobacteria</taxon>
        <taxon>Hyphomicrobiales</taxon>
        <taxon>Bartonellaceae</taxon>
        <taxon>Limoniibacter</taxon>
    </lineage>
</organism>
<dbReference type="Pfam" id="PF13554">
    <property type="entry name" value="Phage_tail_terminator_5"/>
    <property type="match status" value="1"/>
</dbReference>
<dbReference type="EMBL" id="BMZO01000011">
    <property type="protein sequence ID" value="GHC79383.1"/>
    <property type="molecule type" value="Genomic_DNA"/>
</dbReference>
<gene>
    <name evidence="1" type="ORF">GCM10010136_31880</name>
</gene>
<evidence type="ECO:0000313" key="1">
    <source>
        <dbReference type="EMBL" id="GHC79383.1"/>
    </source>
</evidence>
<comment type="caution">
    <text evidence="1">The sequence shown here is derived from an EMBL/GenBank/DDBJ whole genome shotgun (WGS) entry which is preliminary data.</text>
</comment>